<dbReference type="Proteomes" id="UP000283387">
    <property type="component" value="Unassembled WGS sequence"/>
</dbReference>
<feature type="domain" description="MacB-like periplasmic core" evidence="8">
    <location>
        <begin position="21"/>
        <end position="225"/>
    </location>
</feature>
<evidence type="ECO:0000313" key="10">
    <source>
        <dbReference type="Proteomes" id="UP000283387"/>
    </source>
</evidence>
<dbReference type="RefSeq" id="WP_120273322.1">
    <property type="nucleotide sequence ID" value="NZ_RAPN01000001.1"/>
</dbReference>
<comment type="caution">
    <text evidence="9">The sequence shown here is derived from an EMBL/GenBank/DDBJ whole genome shotgun (WGS) entry which is preliminary data.</text>
</comment>
<feature type="transmembrane region" description="Helical" evidence="6">
    <location>
        <begin position="695"/>
        <end position="720"/>
    </location>
</feature>
<feature type="transmembrane region" description="Helical" evidence="6">
    <location>
        <begin position="20"/>
        <end position="41"/>
    </location>
</feature>
<dbReference type="InterPro" id="IPR003838">
    <property type="entry name" value="ABC3_permease_C"/>
</dbReference>
<comment type="subcellular location">
    <subcellularLocation>
        <location evidence="1">Cell membrane</location>
        <topology evidence="1">Multi-pass membrane protein</topology>
    </subcellularLocation>
</comment>
<proteinExistence type="predicted"/>
<dbReference type="PANTHER" id="PTHR30572">
    <property type="entry name" value="MEMBRANE COMPONENT OF TRANSPORTER-RELATED"/>
    <property type="match status" value="1"/>
</dbReference>
<gene>
    <name evidence="9" type="ORF">BC643_2443</name>
</gene>
<accession>A0A419W9D5</accession>
<evidence type="ECO:0000259" key="8">
    <source>
        <dbReference type="Pfam" id="PF12704"/>
    </source>
</evidence>
<evidence type="ECO:0000256" key="6">
    <source>
        <dbReference type="SAM" id="Phobius"/>
    </source>
</evidence>
<feature type="transmembrane region" description="Helical" evidence="6">
    <location>
        <begin position="271"/>
        <end position="294"/>
    </location>
</feature>
<feature type="transmembrane region" description="Helical" evidence="6">
    <location>
        <begin position="651"/>
        <end position="674"/>
    </location>
</feature>
<name>A0A419W9D5_9BACT</name>
<dbReference type="GO" id="GO:0022857">
    <property type="term" value="F:transmembrane transporter activity"/>
    <property type="evidence" value="ECO:0007669"/>
    <property type="project" value="TreeGrafter"/>
</dbReference>
<feature type="transmembrane region" description="Helical" evidence="6">
    <location>
        <begin position="413"/>
        <end position="432"/>
    </location>
</feature>
<evidence type="ECO:0000259" key="7">
    <source>
        <dbReference type="Pfam" id="PF02687"/>
    </source>
</evidence>
<dbReference type="EMBL" id="RAPN01000001">
    <property type="protein sequence ID" value="RKD92073.1"/>
    <property type="molecule type" value="Genomic_DNA"/>
</dbReference>
<feature type="transmembrane region" description="Helical" evidence="6">
    <location>
        <begin position="327"/>
        <end position="350"/>
    </location>
</feature>
<feature type="domain" description="ABC3 transporter permease C-terminal" evidence="7">
    <location>
        <begin position="278"/>
        <end position="386"/>
    </location>
</feature>
<feature type="transmembrane region" description="Helical" evidence="6">
    <location>
        <begin position="735"/>
        <end position="755"/>
    </location>
</feature>
<reference evidence="9 10" key="1">
    <citation type="submission" date="2018-09" db="EMBL/GenBank/DDBJ databases">
        <title>Genomic Encyclopedia of Archaeal and Bacterial Type Strains, Phase II (KMG-II): from individual species to whole genera.</title>
        <authorList>
            <person name="Goeker M."/>
        </authorList>
    </citation>
    <scope>NUCLEOTIDE SEQUENCE [LARGE SCALE GENOMIC DNA]</scope>
    <source>
        <strain evidence="9 10">DSM 27148</strain>
    </source>
</reference>
<evidence type="ECO:0000256" key="1">
    <source>
        <dbReference type="ARBA" id="ARBA00004651"/>
    </source>
</evidence>
<keyword evidence="5 6" id="KW-0472">Membrane</keyword>
<dbReference type="Pfam" id="PF12704">
    <property type="entry name" value="MacB_PCD"/>
    <property type="match status" value="1"/>
</dbReference>
<keyword evidence="4 6" id="KW-1133">Transmembrane helix</keyword>
<feature type="domain" description="ABC3 transporter permease C-terminal" evidence="7">
    <location>
        <begin position="654"/>
        <end position="767"/>
    </location>
</feature>
<evidence type="ECO:0000313" key="9">
    <source>
        <dbReference type="EMBL" id="RKD92073.1"/>
    </source>
</evidence>
<organism evidence="9 10">
    <name type="scientific">Mangrovibacterium diazotrophicum</name>
    <dbReference type="NCBI Taxonomy" id="1261403"/>
    <lineage>
        <taxon>Bacteria</taxon>
        <taxon>Pseudomonadati</taxon>
        <taxon>Bacteroidota</taxon>
        <taxon>Bacteroidia</taxon>
        <taxon>Marinilabiliales</taxon>
        <taxon>Prolixibacteraceae</taxon>
        <taxon>Mangrovibacterium</taxon>
    </lineage>
</organism>
<evidence type="ECO:0000256" key="5">
    <source>
        <dbReference type="ARBA" id="ARBA00023136"/>
    </source>
</evidence>
<feature type="transmembrane region" description="Helical" evidence="6">
    <location>
        <begin position="362"/>
        <end position="383"/>
    </location>
</feature>
<dbReference type="Pfam" id="PF02687">
    <property type="entry name" value="FtsX"/>
    <property type="match status" value="2"/>
</dbReference>
<protein>
    <submittedName>
        <fullName evidence="9">Putative ABC transport system permease protein</fullName>
    </submittedName>
</protein>
<evidence type="ECO:0000256" key="4">
    <source>
        <dbReference type="ARBA" id="ARBA00022989"/>
    </source>
</evidence>
<dbReference type="OrthoDB" id="973461at2"/>
<dbReference type="AlphaFoldDB" id="A0A419W9D5"/>
<keyword evidence="3 6" id="KW-0812">Transmembrane</keyword>
<dbReference type="InterPro" id="IPR025857">
    <property type="entry name" value="MacB_PCD"/>
</dbReference>
<dbReference type="GO" id="GO:0005886">
    <property type="term" value="C:plasma membrane"/>
    <property type="evidence" value="ECO:0007669"/>
    <property type="project" value="UniProtKB-SubCell"/>
</dbReference>
<keyword evidence="2" id="KW-1003">Cell membrane</keyword>
<evidence type="ECO:0000256" key="3">
    <source>
        <dbReference type="ARBA" id="ARBA00022692"/>
    </source>
</evidence>
<keyword evidence="10" id="KW-1185">Reference proteome</keyword>
<dbReference type="InterPro" id="IPR050250">
    <property type="entry name" value="Macrolide_Exporter_MacB"/>
</dbReference>
<sequence length="774" mass="87908">MRHFFVTIWSSIRKSKQTNLFNLIGLSVSFASFVLLSIYLWNEFTFDQYNKNFRQVYMLELNTKENGENESNYWLPNPMADYFAENIPELSTLCSFAWGPNVYSLEKGGGEGVNISTRAVDSTFAEMFDLHMKYGGLKSLAGNDGILLSENAAKKLFGDDNPVGKTIYADFQTPYIIEGVFYNLPQNCSFQQFEAFSSFPTAAWTASWEEYSFNHYYQLPADASLSEVILKMNQSQFVKDWKKDSTDDFSFSLLPVNEQHFNKELGSGNLLFARSLVLVALLLLFMAFVNYLNFAIANAPKQRKAINVRQFLGESTKRLLMLSIGESAFIISLSFIGSIFLSAGVCYFWPDIFSYEFRLGNYVRIFVLCWVLVLVLGAIVASIQTRMNGNRSLARALDRNLPRGQQRNFTGKLLTVLQFGISIFLIISVLFVEKQVRFFKNYDLGFSKENIVIVDIPQAIQEHESAFVSELVKNNDIIDYAFSQFIPGGVGMGWGREIDGKTINFNCWPVDERYMNFMGFEIMEGRGFSENLKADENNFIMNEAALKDFGWDKQAIGKQIPGFGFSGTLIGIVKDMKYASLREEVTPLAFWLTETRHNKLSVKISGKDVSGTIAHIREVYSQFDKNHAFNYRFMDEQLDNMYKAEEKQAQLISLFSIVSILISVIGVLGLAILLSEYRIKEIGIRKVNGAKTGEIIAMLNNGFVRSVMLAFAIACPLGYYAMRKWLESFAYKTELSWWIFALAGVLALGIALLTVSFQSYRAATRNPVEALRYE</sequence>
<dbReference type="PANTHER" id="PTHR30572:SF18">
    <property type="entry name" value="ABC-TYPE MACROLIDE FAMILY EXPORT SYSTEM PERMEASE COMPONENT 2"/>
    <property type="match status" value="1"/>
</dbReference>
<evidence type="ECO:0000256" key="2">
    <source>
        <dbReference type="ARBA" id="ARBA00022475"/>
    </source>
</evidence>